<gene>
    <name evidence="1" type="ORF">ALP24_200135</name>
</gene>
<organism evidence="1 2">
    <name type="scientific">Pseudomonas syringae pv. aptata</name>
    <dbReference type="NCBI Taxonomy" id="83167"/>
    <lineage>
        <taxon>Bacteria</taxon>
        <taxon>Pseudomonadati</taxon>
        <taxon>Pseudomonadota</taxon>
        <taxon>Gammaproteobacteria</taxon>
        <taxon>Pseudomonadales</taxon>
        <taxon>Pseudomonadaceae</taxon>
        <taxon>Pseudomonas</taxon>
        <taxon>Pseudomonas syringae</taxon>
    </lineage>
</organism>
<proteinExistence type="predicted"/>
<sequence length="46" mass="5241">MPAKIKRFMARWAVSADMAAFYLASDEWSNVAATESFQLDRENDAQ</sequence>
<name>A0A3M5WIX0_PSEAP</name>
<dbReference type="EMBL" id="RBUF01000545">
    <property type="protein sequence ID" value="RMU70422.1"/>
    <property type="molecule type" value="Genomic_DNA"/>
</dbReference>
<evidence type="ECO:0000313" key="1">
    <source>
        <dbReference type="EMBL" id="RMU70422.1"/>
    </source>
</evidence>
<dbReference type="AlphaFoldDB" id="A0A3M5WIX0"/>
<protein>
    <submittedName>
        <fullName evidence="1">Uncharacterized protein</fullName>
    </submittedName>
</protein>
<dbReference type="Proteomes" id="UP000274315">
    <property type="component" value="Unassembled WGS sequence"/>
</dbReference>
<evidence type="ECO:0000313" key="2">
    <source>
        <dbReference type="Proteomes" id="UP000274315"/>
    </source>
</evidence>
<reference evidence="1 2" key="1">
    <citation type="submission" date="2018-08" db="EMBL/GenBank/DDBJ databases">
        <title>Recombination of ecologically and evolutionarily significant loci maintains genetic cohesion in the Pseudomonas syringae species complex.</title>
        <authorList>
            <person name="Dillon M."/>
            <person name="Thakur S."/>
            <person name="Almeida R.N.D."/>
            <person name="Weir B.S."/>
            <person name="Guttman D.S."/>
        </authorList>
    </citation>
    <scope>NUCLEOTIDE SEQUENCE [LARGE SCALE GENOMIC DNA]</scope>
    <source>
        <strain evidence="1 2">ICMP 11935</strain>
    </source>
</reference>
<comment type="caution">
    <text evidence="1">The sequence shown here is derived from an EMBL/GenBank/DDBJ whole genome shotgun (WGS) entry which is preliminary data.</text>
</comment>
<accession>A0A3M5WIX0</accession>